<feature type="transmembrane region" description="Helical" evidence="1">
    <location>
        <begin position="12"/>
        <end position="34"/>
    </location>
</feature>
<sequence length="142" mass="16197">MAKLLNRNSILAFTLIETLITLSICCGILLIGSFQLRRYQQRMIFDSTVKEVSTTIEQASRFSVITGESILVIFSPQEHYLKILGGHCDKLVKIDKGIHISNLDKFTFCNNGSSRPRTIEITGFGFTKKMKYQMQWGRVTEQ</sequence>
<comment type="caution">
    <text evidence="2">The sequence shown here is derived from an EMBL/GenBank/DDBJ whole genome shotgun (WGS) entry which is preliminary data.</text>
</comment>
<protein>
    <submittedName>
        <fullName evidence="2">Prepilin-type cleavage/methylation N-terminal domain protein</fullName>
    </submittedName>
</protein>
<keyword evidence="1" id="KW-0472">Membrane</keyword>
<proteinExistence type="predicted"/>
<accession>C2EM71</accession>
<dbReference type="AlphaFoldDB" id="C2EM71"/>
<dbReference type="STRING" id="525365.HMPREF0548_0767"/>
<dbReference type="Proteomes" id="UP000005583">
    <property type="component" value="Unassembled WGS sequence"/>
</dbReference>
<dbReference type="OrthoDB" id="2318130at2"/>
<organism evidence="2 3">
    <name type="scientific">Lactobacillus ultunensis DSM 16047</name>
    <dbReference type="NCBI Taxonomy" id="525365"/>
    <lineage>
        <taxon>Bacteria</taxon>
        <taxon>Bacillati</taxon>
        <taxon>Bacillota</taxon>
        <taxon>Bacilli</taxon>
        <taxon>Lactobacillales</taxon>
        <taxon>Lactobacillaceae</taxon>
        <taxon>Lactobacillus</taxon>
    </lineage>
</organism>
<name>C2EM71_9LACO</name>
<dbReference type="EMBL" id="ACGU01000040">
    <property type="protein sequence ID" value="EEJ72348.1"/>
    <property type="molecule type" value="Genomic_DNA"/>
</dbReference>
<keyword evidence="1" id="KW-1133">Transmembrane helix</keyword>
<evidence type="ECO:0000256" key="1">
    <source>
        <dbReference type="SAM" id="Phobius"/>
    </source>
</evidence>
<reference evidence="2 3" key="1">
    <citation type="submission" date="2009-01" db="EMBL/GenBank/DDBJ databases">
        <authorList>
            <person name="Qin X."/>
            <person name="Bachman B."/>
            <person name="Battles P."/>
            <person name="Bell A."/>
            <person name="Bess C."/>
            <person name="Bickham C."/>
            <person name="Chaboub L."/>
            <person name="Chen D."/>
            <person name="Coyle M."/>
            <person name="Deiros D.R."/>
            <person name="Dinh H."/>
            <person name="Forbes L."/>
            <person name="Fowler G."/>
            <person name="Francisco L."/>
            <person name="Fu Q."/>
            <person name="Gubbala S."/>
            <person name="Hale W."/>
            <person name="Han Y."/>
            <person name="Hemphill L."/>
            <person name="Highlander S.K."/>
            <person name="Hirani K."/>
            <person name="Hogues M."/>
            <person name="Jackson L."/>
            <person name="Jakkamsetti A."/>
            <person name="Javaid M."/>
            <person name="Jiang H."/>
            <person name="Korchina V."/>
            <person name="Kovar C."/>
            <person name="Lara F."/>
            <person name="Lee S."/>
            <person name="Mata R."/>
            <person name="Mathew T."/>
            <person name="Moen C."/>
            <person name="Morales K."/>
            <person name="Munidasa M."/>
            <person name="Nazareth L."/>
            <person name="Ngo R."/>
            <person name="Nguyen L."/>
            <person name="Okwuonu G."/>
            <person name="Ongeri F."/>
            <person name="Patil S."/>
            <person name="Petrosino J."/>
            <person name="Pham C."/>
            <person name="Pham P."/>
            <person name="Pu L.-L."/>
            <person name="Puazo M."/>
            <person name="Raj R."/>
            <person name="Reid J."/>
            <person name="Rouhana J."/>
            <person name="Saada N."/>
            <person name="Shang Y."/>
            <person name="Simmons D."/>
            <person name="Thornton R."/>
            <person name="Warren J."/>
            <person name="Weissenberger G."/>
            <person name="Zhang J."/>
            <person name="Zhang L."/>
            <person name="Zhou C."/>
            <person name="Zhu D."/>
            <person name="Muzny D."/>
            <person name="Worley K."/>
            <person name="Gibbs R."/>
        </authorList>
    </citation>
    <scope>NUCLEOTIDE SEQUENCE [LARGE SCALE GENOMIC DNA]</scope>
    <source>
        <strain evidence="2 3">DSM 16047</strain>
    </source>
</reference>
<evidence type="ECO:0000313" key="3">
    <source>
        <dbReference type="Proteomes" id="UP000005583"/>
    </source>
</evidence>
<dbReference type="RefSeq" id="WP_007125297.1">
    <property type="nucleotide sequence ID" value="NZ_AZFO01000022.1"/>
</dbReference>
<dbReference type="eggNOG" id="ENOG5030MB3">
    <property type="taxonomic scope" value="Bacteria"/>
</dbReference>
<keyword evidence="1" id="KW-0812">Transmembrane</keyword>
<dbReference type="HOGENOM" id="CLU_150590_0_0_9"/>
<gene>
    <name evidence="2" type="ORF">HMPREF0548_0767</name>
</gene>
<keyword evidence="3" id="KW-1185">Reference proteome</keyword>
<evidence type="ECO:0000313" key="2">
    <source>
        <dbReference type="EMBL" id="EEJ72348.1"/>
    </source>
</evidence>